<accession>A0A096A875</accession>
<dbReference type="Proteomes" id="UP000029525">
    <property type="component" value="Unassembled WGS sequence"/>
</dbReference>
<dbReference type="PANTHER" id="PTHR35149">
    <property type="entry name" value="SLL5132 PROTEIN"/>
    <property type="match status" value="1"/>
</dbReference>
<dbReference type="InterPro" id="IPR004919">
    <property type="entry name" value="GmrSD_N"/>
</dbReference>
<dbReference type="RefSeq" id="WP_036868714.1">
    <property type="nucleotide sequence ID" value="NZ_JRNQ01000107.1"/>
</dbReference>
<name>A0A096A875_9BACT</name>
<evidence type="ECO:0000313" key="2">
    <source>
        <dbReference type="EMBL" id="KGF42746.1"/>
    </source>
</evidence>
<protein>
    <recommendedName>
        <fullName evidence="1">GmrSD restriction endonucleases N-terminal domain-containing protein</fullName>
    </recommendedName>
</protein>
<dbReference type="OrthoDB" id="3654724at2"/>
<proteinExistence type="predicted"/>
<dbReference type="PANTHER" id="PTHR35149:SF1">
    <property type="entry name" value="DUF5655 DOMAIN-CONTAINING PROTEIN"/>
    <property type="match status" value="1"/>
</dbReference>
<feature type="domain" description="GmrSD restriction endonucleases N-terminal" evidence="1">
    <location>
        <begin position="15"/>
        <end position="251"/>
    </location>
</feature>
<evidence type="ECO:0000313" key="3">
    <source>
        <dbReference type="Proteomes" id="UP000029525"/>
    </source>
</evidence>
<comment type="caution">
    <text evidence="2">The sequence shown here is derived from an EMBL/GenBank/DDBJ whole genome shotgun (WGS) entry which is preliminary data.</text>
</comment>
<dbReference type="AlphaFoldDB" id="A0A096A875"/>
<gene>
    <name evidence="2" type="ORF">HMPREF0647_10795</name>
</gene>
<organism evidence="2 3">
    <name type="scientific">Prevotella bivia DNF00320</name>
    <dbReference type="NCBI Taxonomy" id="1401068"/>
    <lineage>
        <taxon>Bacteria</taxon>
        <taxon>Pseudomonadati</taxon>
        <taxon>Bacteroidota</taxon>
        <taxon>Bacteroidia</taxon>
        <taxon>Bacteroidales</taxon>
        <taxon>Prevotellaceae</taxon>
        <taxon>Prevotella</taxon>
    </lineage>
</organism>
<dbReference type="EMBL" id="JRNQ01000107">
    <property type="protein sequence ID" value="KGF42746.1"/>
    <property type="molecule type" value="Genomic_DNA"/>
</dbReference>
<reference evidence="2 3" key="1">
    <citation type="submission" date="2014-07" db="EMBL/GenBank/DDBJ databases">
        <authorList>
            <person name="McCorrison J."/>
            <person name="Sanka R."/>
            <person name="Torralba M."/>
            <person name="Gillis M."/>
            <person name="Haft D.H."/>
            <person name="Methe B."/>
            <person name="Sutton G."/>
            <person name="Nelson K.E."/>
        </authorList>
    </citation>
    <scope>NUCLEOTIDE SEQUENCE [LARGE SCALE GENOMIC DNA]</scope>
    <source>
        <strain evidence="2 3">DNF00320</strain>
    </source>
</reference>
<sequence>MMNKINFITGENYTLSELFSGERKIIIPDLQRDYCWGDEVHTKNKIELVSDFTTNLIQSFEQEQHNTLNLGLIYGYESLESHIQLCDGQQRITTLYLLIGMLNKKVEGNPFRKLLISDYEYLKDDKEPYLQYSIRESSLYFLSDLVCHFFIEEANDKENVKYVENIESAQWFFNDYKDDTSIQSMLRALKKMETILGDKTAEWCYEFGKFLTTQLTFMYYDMGNRKNGEETFVVINTTGEPLTATQNLKPLVIHADINKGYARTDADGHTSTIAIDWEEIETWFWKNRGNGNDTAEAGFDEFLRWVTMSYADKETLQQVLKQKTAHFPYEKIAFKKVYECWKVTQFLFNEWGNTIYPKKDFLSPKESEKAISQLDCFQLLPLMTYCLQWNVTEAKDRNLLRWYHFLHNIARKSDVGKAVNDLVYDAIEMVKSYQDVLELIENKKCLKISETILTDEERLKLTILKENIGDREAIEEAFWKAQNRDEIKSHHIWAGEIKPLIDWATAENGFHLDAFNGYLNMFDRLFEGNCEDNIDLVRRALLTRSLANYPIKQGNGFNFGWGWADWHQLIWENSEAFRKFFDDCIKNAETDLEAYLKSLCDEFPLKQDWAEFVHCPYLLEYCNTKHTICNDGKNHILVKDSWSKPFAVKNAHLLYSLGATWQNGNILFDEKYPQWRVWYYPGQKGNCVVIENTERDVAIDVVCSVTECTITLFRRKTDKENIREYFSTICSTPEWEWNGERWEKMIDYKLDNGKVRDVLDELIGRIEQMD</sequence>
<evidence type="ECO:0000259" key="1">
    <source>
        <dbReference type="Pfam" id="PF03235"/>
    </source>
</evidence>
<dbReference type="Pfam" id="PF03235">
    <property type="entry name" value="GmrSD_N"/>
    <property type="match status" value="1"/>
</dbReference>